<dbReference type="Gene3D" id="3.30.1360.120">
    <property type="entry name" value="Probable tRNA modification gtpase trme, domain 1"/>
    <property type="match status" value="1"/>
</dbReference>
<dbReference type="SUPFAM" id="SSF103025">
    <property type="entry name" value="Folate-binding domain"/>
    <property type="match status" value="1"/>
</dbReference>
<dbReference type="EC" id="1.5.3.1" evidence="1"/>
<organism evidence="1 2">
    <name type="scientific">Acidocella aromatica</name>
    <dbReference type="NCBI Taxonomy" id="1303579"/>
    <lineage>
        <taxon>Bacteria</taxon>
        <taxon>Pseudomonadati</taxon>
        <taxon>Pseudomonadota</taxon>
        <taxon>Alphaproteobacteria</taxon>
        <taxon>Acetobacterales</taxon>
        <taxon>Acidocellaceae</taxon>
        <taxon>Acidocella</taxon>
    </lineage>
</organism>
<name>A0A840VBR3_9PROT</name>
<dbReference type="GO" id="GO:0008115">
    <property type="term" value="F:sarcosine oxidase activity"/>
    <property type="evidence" value="ECO:0007669"/>
    <property type="project" value="UniProtKB-EC"/>
</dbReference>
<protein>
    <submittedName>
        <fullName evidence="1">Sarcosine oxidase subunit gamma</fullName>
        <ecNumber evidence="1">1.5.3.1</ecNumber>
    </submittedName>
</protein>
<gene>
    <name evidence="1" type="ORF">HNP71_001462</name>
</gene>
<keyword evidence="1" id="KW-0560">Oxidoreductase</keyword>
<dbReference type="RefSeq" id="WP_183266220.1">
    <property type="nucleotide sequence ID" value="NZ_JACHFJ010000005.1"/>
</dbReference>
<evidence type="ECO:0000313" key="1">
    <source>
        <dbReference type="EMBL" id="MBB5373203.1"/>
    </source>
</evidence>
<accession>A0A840VBR3</accession>
<reference evidence="1 2" key="1">
    <citation type="submission" date="2020-08" db="EMBL/GenBank/DDBJ databases">
        <title>Genomic Encyclopedia of Type Strains, Phase IV (KMG-IV): sequencing the most valuable type-strain genomes for metagenomic binning, comparative biology and taxonomic classification.</title>
        <authorList>
            <person name="Goeker M."/>
        </authorList>
    </citation>
    <scope>NUCLEOTIDE SEQUENCE [LARGE SCALE GENOMIC DNA]</scope>
    <source>
        <strain evidence="1 2">DSM 27026</strain>
    </source>
</reference>
<comment type="caution">
    <text evidence="1">The sequence shown here is derived from an EMBL/GenBank/DDBJ whole genome shotgun (WGS) entry which is preliminary data.</text>
</comment>
<sequence length="156" mass="16608">MLDVSLPALRAMAHFAPLPIRSIASLASRQPVGLELPSAGKRLGNILWNGPNSWLFLDTEAAELAARIGASVTDQSDGLFSFAVTGPFAVVILKKLLPIDIERFAPDDVAITSAAHIGVRVWREGDAYILACFRSFAGALHHALAEAAEEFTSGRG</sequence>
<dbReference type="AlphaFoldDB" id="A0A840VBR3"/>
<dbReference type="Proteomes" id="UP000553706">
    <property type="component" value="Unassembled WGS sequence"/>
</dbReference>
<evidence type="ECO:0000313" key="2">
    <source>
        <dbReference type="Proteomes" id="UP000553706"/>
    </source>
</evidence>
<proteinExistence type="predicted"/>
<dbReference type="EMBL" id="JACHFJ010000005">
    <property type="protein sequence ID" value="MBB5373203.1"/>
    <property type="molecule type" value="Genomic_DNA"/>
</dbReference>
<dbReference type="InterPro" id="IPR027266">
    <property type="entry name" value="TrmE/GcvT-like"/>
</dbReference>
<keyword evidence="2" id="KW-1185">Reference proteome</keyword>